<dbReference type="PROSITE" id="PS50931">
    <property type="entry name" value="HTH_LYSR"/>
    <property type="match status" value="1"/>
</dbReference>
<keyword evidence="3" id="KW-0238">DNA-binding</keyword>
<feature type="domain" description="HTH lysR-type" evidence="6">
    <location>
        <begin position="1"/>
        <end position="58"/>
    </location>
</feature>
<dbReference type="InterPro" id="IPR005119">
    <property type="entry name" value="LysR_subst-bd"/>
</dbReference>
<dbReference type="GO" id="GO:0003700">
    <property type="term" value="F:DNA-binding transcription factor activity"/>
    <property type="evidence" value="ECO:0007669"/>
    <property type="project" value="InterPro"/>
</dbReference>
<evidence type="ECO:0000313" key="7">
    <source>
        <dbReference type="EMBL" id="QEC56506.1"/>
    </source>
</evidence>
<dbReference type="Pfam" id="PF00126">
    <property type="entry name" value="HTH_1"/>
    <property type="match status" value="1"/>
</dbReference>
<evidence type="ECO:0000256" key="4">
    <source>
        <dbReference type="ARBA" id="ARBA00023159"/>
    </source>
</evidence>
<gene>
    <name evidence="7" type="ORF">FSB75_11570</name>
</gene>
<dbReference type="Proteomes" id="UP000321204">
    <property type="component" value="Chromosome"/>
</dbReference>
<dbReference type="GO" id="GO:0003677">
    <property type="term" value="F:DNA binding"/>
    <property type="evidence" value="ECO:0007669"/>
    <property type="project" value="UniProtKB-KW"/>
</dbReference>
<name>A0A5B8UJD0_9BACT</name>
<evidence type="ECO:0000256" key="5">
    <source>
        <dbReference type="ARBA" id="ARBA00023163"/>
    </source>
</evidence>
<dbReference type="PANTHER" id="PTHR30346:SF26">
    <property type="entry name" value="HYDROGEN PEROXIDE-INDUCIBLE GENES ACTIVATOR"/>
    <property type="match status" value="1"/>
</dbReference>
<dbReference type="InterPro" id="IPR036390">
    <property type="entry name" value="WH_DNA-bd_sf"/>
</dbReference>
<keyword evidence="8" id="KW-1185">Reference proteome</keyword>
<dbReference type="PRINTS" id="PR00039">
    <property type="entry name" value="HTHLYSR"/>
</dbReference>
<dbReference type="SUPFAM" id="SSF53850">
    <property type="entry name" value="Periplasmic binding protein-like II"/>
    <property type="match status" value="1"/>
</dbReference>
<proteinExistence type="inferred from homology"/>
<dbReference type="PANTHER" id="PTHR30346">
    <property type="entry name" value="TRANSCRIPTIONAL DUAL REGULATOR HCAR-RELATED"/>
    <property type="match status" value="1"/>
</dbReference>
<dbReference type="Gene3D" id="1.10.10.10">
    <property type="entry name" value="Winged helix-like DNA-binding domain superfamily/Winged helix DNA-binding domain"/>
    <property type="match status" value="1"/>
</dbReference>
<dbReference type="SUPFAM" id="SSF46785">
    <property type="entry name" value="Winged helix' DNA-binding domain"/>
    <property type="match status" value="1"/>
</dbReference>
<reference evidence="7 8" key="1">
    <citation type="journal article" date="2015" name="Int. J. Syst. Evol. Microbiol.">
        <title>Flavisolibacter ginsenosidimutans sp. nov., with ginsenoside-converting activity isolated from soil used for cultivating ginseng.</title>
        <authorList>
            <person name="Zhao Y."/>
            <person name="Liu Q."/>
            <person name="Kang M.S."/>
            <person name="Jin F."/>
            <person name="Yu H."/>
            <person name="Im W.T."/>
        </authorList>
    </citation>
    <scope>NUCLEOTIDE SEQUENCE [LARGE SCALE GENOMIC DNA]</scope>
    <source>
        <strain evidence="7 8">Gsoil 636</strain>
    </source>
</reference>
<dbReference type="Pfam" id="PF03466">
    <property type="entry name" value="LysR_substrate"/>
    <property type="match status" value="1"/>
</dbReference>
<dbReference type="CDD" id="cd08411">
    <property type="entry name" value="PBP2_OxyR"/>
    <property type="match status" value="1"/>
</dbReference>
<sequence>MNLQQLEYIVSVDTHRHFEKAAEKCFVTQATLSAMIKKLEQELDVIIFDRSKQPVMPTETGRAILEQARIILKETQQLRQLSKEAKSGTGGELRIGVIPTVAPYLLPLFLTAFLKKYSAVKLKIVEQTTEHLLQLLASDKLDVAIMATPLVEKGFAEKHLFYEEFKVYVAEQNRSLKKKYILAEDIDINKLWLLEEGHCLRSQVLNLCEIQKQQAIIHHLDYETGSIESLLKITEMNGGITIIPELATIQFDKKGKEKLRHFKQPVPVREISLVTYRHFIKKGLLQVLEKEIAAAVKPFLNKKTKTDVIAVL</sequence>
<dbReference type="GO" id="GO:0032993">
    <property type="term" value="C:protein-DNA complex"/>
    <property type="evidence" value="ECO:0007669"/>
    <property type="project" value="TreeGrafter"/>
</dbReference>
<evidence type="ECO:0000313" key="8">
    <source>
        <dbReference type="Proteomes" id="UP000321204"/>
    </source>
</evidence>
<organism evidence="7 8">
    <name type="scientific">Flavisolibacter ginsenosidimutans</name>
    <dbReference type="NCBI Taxonomy" id="661481"/>
    <lineage>
        <taxon>Bacteria</taxon>
        <taxon>Pseudomonadati</taxon>
        <taxon>Bacteroidota</taxon>
        <taxon>Chitinophagia</taxon>
        <taxon>Chitinophagales</taxon>
        <taxon>Chitinophagaceae</taxon>
        <taxon>Flavisolibacter</taxon>
    </lineage>
</organism>
<keyword evidence="5" id="KW-0804">Transcription</keyword>
<keyword evidence="4" id="KW-0010">Activator</keyword>
<dbReference type="KEGG" id="fgg:FSB75_11570"/>
<dbReference type="OrthoDB" id="9803735at2"/>
<dbReference type="InterPro" id="IPR000847">
    <property type="entry name" value="LysR_HTH_N"/>
</dbReference>
<evidence type="ECO:0000256" key="2">
    <source>
        <dbReference type="ARBA" id="ARBA00023015"/>
    </source>
</evidence>
<dbReference type="RefSeq" id="WP_146787371.1">
    <property type="nucleotide sequence ID" value="NZ_BAABIO010000001.1"/>
</dbReference>
<dbReference type="EMBL" id="CP042433">
    <property type="protein sequence ID" value="QEC56506.1"/>
    <property type="molecule type" value="Genomic_DNA"/>
</dbReference>
<accession>A0A5B8UJD0</accession>
<dbReference type="Gene3D" id="3.40.190.10">
    <property type="entry name" value="Periplasmic binding protein-like II"/>
    <property type="match status" value="2"/>
</dbReference>
<dbReference type="InterPro" id="IPR036388">
    <property type="entry name" value="WH-like_DNA-bd_sf"/>
</dbReference>
<evidence type="ECO:0000256" key="3">
    <source>
        <dbReference type="ARBA" id="ARBA00023125"/>
    </source>
</evidence>
<protein>
    <submittedName>
        <fullName evidence="7">LysR family transcriptional regulator</fullName>
    </submittedName>
</protein>
<evidence type="ECO:0000256" key="1">
    <source>
        <dbReference type="ARBA" id="ARBA00009437"/>
    </source>
</evidence>
<evidence type="ECO:0000259" key="6">
    <source>
        <dbReference type="PROSITE" id="PS50931"/>
    </source>
</evidence>
<keyword evidence="2" id="KW-0805">Transcription regulation</keyword>
<comment type="similarity">
    <text evidence="1">Belongs to the LysR transcriptional regulatory family.</text>
</comment>
<dbReference type="FunFam" id="1.10.10.10:FF:000001">
    <property type="entry name" value="LysR family transcriptional regulator"/>
    <property type="match status" value="1"/>
</dbReference>
<dbReference type="AlphaFoldDB" id="A0A5B8UJD0"/>